<dbReference type="InterPro" id="IPR038186">
    <property type="entry name" value="CHAD_dom_sf"/>
</dbReference>
<protein>
    <submittedName>
        <fullName evidence="2">CHAD domain-containing protein</fullName>
    </submittedName>
</protein>
<organism evidence="2 3">
    <name type="scientific">Thioalbus denitrificans</name>
    <dbReference type="NCBI Taxonomy" id="547122"/>
    <lineage>
        <taxon>Bacteria</taxon>
        <taxon>Pseudomonadati</taxon>
        <taxon>Pseudomonadota</taxon>
        <taxon>Gammaproteobacteria</taxon>
        <taxon>Chromatiales</taxon>
        <taxon>Ectothiorhodospiraceae</taxon>
        <taxon>Thioalbus</taxon>
    </lineage>
</organism>
<dbReference type="AlphaFoldDB" id="A0A369C3B3"/>
<dbReference type="PANTHER" id="PTHR39339">
    <property type="entry name" value="SLR1444 PROTEIN"/>
    <property type="match status" value="1"/>
</dbReference>
<evidence type="ECO:0000313" key="2">
    <source>
        <dbReference type="EMBL" id="RCX28389.1"/>
    </source>
</evidence>
<dbReference type="RefSeq" id="WP_114280323.1">
    <property type="nucleotide sequence ID" value="NZ_QPJY01000007.1"/>
</dbReference>
<name>A0A369C3B3_9GAMM</name>
<keyword evidence="3" id="KW-1185">Reference proteome</keyword>
<reference evidence="2 3" key="1">
    <citation type="submission" date="2018-07" db="EMBL/GenBank/DDBJ databases">
        <title>Genomic Encyclopedia of Type Strains, Phase IV (KMG-IV): sequencing the most valuable type-strain genomes for metagenomic binning, comparative biology and taxonomic classification.</title>
        <authorList>
            <person name="Goeker M."/>
        </authorList>
    </citation>
    <scope>NUCLEOTIDE SEQUENCE [LARGE SCALE GENOMIC DNA]</scope>
    <source>
        <strain evidence="2 3">DSM 26407</strain>
    </source>
</reference>
<dbReference type="PROSITE" id="PS51708">
    <property type="entry name" value="CHAD"/>
    <property type="match status" value="1"/>
</dbReference>
<feature type="domain" description="CHAD" evidence="1">
    <location>
        <begin position="215"/>
        <end position="506"/>
    </location>
</feature>
<proteinExistence type="predicted"/>
<dbReference type="PANTHER" id="PTHR39339:SF1">
    <property type="entry name" value="CHAD DOMAIN-CONTAINING PROTEIN"/>
    <property type="match status" value="1"/>
</dbReference>
<dbReference type="InterPro" id="IPR007899">
    <property type="entry name" value="CHAD_dom"/>
</dbReference>
<dbReference type="OrthoDB" id="9810154at2"/>
<sequence length="521" mass="60180">MTVDFLQLSVSGPLQSAARLLTGALGFRALPAFSASRHWLDTFDWRLLRRGEALESESDSDDCRLFWYRPAEGRVLRRLTLSESPRFARALPPGPVREALEPVTEERALLPRASCRCRVVPFERIDANGKVVLRAALETWRLLDDRGRPRGRPWYWLRLYPVKGYRRVLGHTRAALEASNLFEWRTDHPLEPLLARLGRTPCDYSPRLRVAFEPGLQAGAAVRRLLLHLLEMLERNVEGSCADTDPEFLHDLRVSVRRTRTALGQLGGVLPRRGFARFRNGFAWLGQVTSPTRDLDVYLLKFEGYRDSLPPEQRPHLAPLRDFLAAHQRLEQQRLARVLRSQRFRRLVADWRAWLETEPARPPAEARQPVETLAAARIRHMYKRVRREGRAICGDSPAEALHELRKSCKKLRYLLEFFQCLYPAKKYRRLVKALKGLQDNLGDFQDLEVQGHTLERFAGEMQAEGEVPAATLEAIAHLVENLHHRQALARREFHARFSGFDSESNRRLFRSLFREEAHKPS</sequence>
<comment type="caution">
    <text evidence="2">The sequence shown here is derived from an EMBL/GenBank/DDBJ whole genome shotgun (WGS) entry which is preliminary data.</text>
</comment>
<dbReference type="Pfam" id="PF05235">
    <property type="entry name" value="CHAD"/>
    <property type="match status" value="1"/>
</dbReference>
<dbReference type="Proteomes" id="UP000252707">
    <property type="component" value="Unassembled WGS sequence"/>
</dbReference>
<accession>A0A369C3B3</accession>
<dbReference type="EMBL" id="QPJY01000007">
    <property type="protein sequence ID" value="RCX28389.1"/>
    <property type="molecule type" value="Genomic_DNA"/>
</dbReference>
<evidence type="ECO:0000259" key="1">
    <source>
        <dbReference type="PROSITE" id="PS51708"/>
    </source>
</evidence>
<gene>
    <name evidence="2" type="ORF">DFQ59_107136</name>
</gene>
<dbReference type="Gene3D" id="1.40.20.10">
    <property type="entry name" value="CHAD domain"/>
    <property type="match status" value="1"/>
</dbReference>
<evidence type="ECO:0000313" key="3">
    <source>
        <dbReference type="Proteomes" id="UP000252707"/>
    </source>
</evidence>
<dbReference type="SMART" id="SM00880">
    <property type="entry name" value="CHAD"/>
    <property type="match status" value="1"/>
</dbReference>